<organism evidence="2 3">
    <name type="scientific">Natronorubrum halalkaliphilum</name>
    <dbReference type="NCBI Taxonomy" id="2691917"/>
    <lineage>
        <taxon>Archaea</taxon>
        <taxon>Methanobacteriati</taxon>
        <taxon>Methanobacteriota</taxon>
        <taxon>Stenosarchaea group</taxon>
        <taxon>Halobacteria</taxon>
        <taxon>Halobacteriales</taxon>
        <taxon>Natrialbaceae</taxon>
        <taxon>Natronorubrum</taxon>
    </lineage>
</organism>
<protein>
    <submittedName>
        <fullName evidence="2">Uncharacterized protein</fullName>
    </submittedName>
</protein>
<evidence type="ECO:0000313" key="2">
    <source>
        <dbReference type="EMBL" id="MXV61396.1"/>
    </source>
</evidence>
<sequence length="167" mass="18354">MVVPFFVALFPAVWYLNRNLTSERLPPYTEPTTELLLASIGAAIIGSVVFAMVVALITSRRGTNESGGLYRRRILRPSGPALRVFGLLIAVVFGWALTEFVGVGPLWVEIVFSILVLPLSIPFLLLAPLAIRFHWAVVLGLALCVLWLSLLATVVSDLLRRDIDVKT</sequence>
<keyword evidence="1" id="KW-0472">Membrane</keyword>
<gene>
    <name evidence="2" type="ORF">GS429_04815</name>
</gene>
<keyword evidence="1" id="KW-1133">Transmembrane helix</keyword>
<accession>A0A6B0VK68</accession>
<feature type="transmembrane region" description="Helical" evidence="1">
    <location>
        <begin position="133"/>
        <end position="155"/>
    </location>
</feature>
<reference evidence="2 3" key="1">
    <citation type="submission" date="2020-01" db="EMBL/GenBank/DDBJ databases">
        <title>Natronorubrum sp. JWXQ-INN 674 isolated from Inner Mongolia Autonomous Region of China.</title>
        <authorList>
            <person name="Xue Q."/>
        </authorList>
    </citation>
    <scope>NUCLEOTIDE SEQUENCE [LARGE SCALE GENOMIC DNA]</scope>
    <source>
        <strain evidence="2 3">JWXQ-INN-674</strain>
    </source>
</reference>
<dbReference type="AlphaFoldDB" id="A0A6B0VK68"/>
<keyword evidence="3" id="KW-1185">Reference proteome</keyword>
<feature type="transmembrane region" description="Helical" evidence="1">
    <location>
        <begin position="80"/>
        <end position="98"/>
    </location>
</feature>
<name>A0A6B0VK68_9EURY</name>
<comment type="caution">
    <text evidence="2">The sequence shown here is derived from an EMBL/GenBank/DDBJ whole genome shotgun (WGS) entry which is preliminary data.</text>
</comment>
<evidence type="ECO:0000256" key="1">
    <source>
        <dbReference type="SAM" id="Phobius"/>
    </source>
</evidence>
<proteinExistence type="predicted"/>
<feature type="transmembrane region" description="Helical" evidence="1">
    <location>
        <begin position="35"/>
        <end position="59"/>
    </location>
</feature>
<feature type="transmembrane region" description="Helical" evidence="1">
    <location>
        <begin position="104"/>
        <end position="126"/>
    </location>
</feature>
<dbReference type="Proteomes" id="UP000434101">
    <property type="component" value="Unassembled WGS sequence"/>
</dbReference>
<keyword evidence="1" id="KW-0812">Transmembrane</keyword>
<dbReference type="OrthoDB" id="170118at2157"/>
<evidence type="ECO:0000313" key="3">
    <source>
        <dbReference type="Proteomes" id="UP000434101"/>
    </source>
</evidence>
<dbReference type="EMBL" id="WUYX01000019">
    <property type="protein sequence ID" value="MXV61396.1"/>
    <property type="molecule type" value="Genomic_DNA"/>
</dbReference>